<dbReference type="PROSITE" id="PS51446">
    <property type="entry name" value="PACIFASTIN"/>
    <property type="match status" value="2"/>
</dbReference>
<keyword evidence="12" id="KW-1185">Reference proteome</keyword>
<protein>
    <recommendedName>
        <fullName evidence="7">Protease inhibitor</fullName>
    </recommendedName>
</protein>
<sequence length="189" mass="20500">MKYQIFMFVAVLLCTLLLTSEAQPTKVCEPGTTSKKDCNTCICNSDGTDMLCTKKECFEDEMTQADEAKGEDDAEKKAETKSEDKEEDKKEEEKSEDKPDCKSEDKEESKTEEKADEKMADGTETKSAVGEEGKAGEDQEKAKSEDSDSCTPGQMFKKDCNDCTCPPSGLKSAGACTLLACGQTADLGA</sequence>
<dbReference type="Pfam" id="PF05375">
    <property type="entry name" value="Pacifastin_I"/>
    <property type="match status" value="2"/>
</dbReference>
<feature type="region of interest" description="Disordered" evidence="9">
    <location>
        <begin position="64"/>
        <end position="154"/>
    </location>
</feature>
<name>A0ABR1B2H7_POLSC</name>
<evidence type="ECO:0000256" key="7">
    <source>
        <dbReference type="PIRNR" id="PIRNR001625"/>
    </source>
</evidence>
<feature type="domain" description="Pacifastin" evidence="10">
    <location>
        <begin position="147"/>
        <end position="184"/>
    </location>
</feature>
<evidence type="ECO:0000259" key="10">
    <source>
        <dbReference type="PROSITE" id="PS51446"/>
    </source>
</evidence>
<evidence type="ECO:0000256" key="1">
    <source>
        <dbReference type="ARBA" id="ARBA00004613"/>
    </source>
</evidence>
<dbReference type="PIRSF" id="PIRSF001625">
    <property type="entry name" value="Prot_inhib_pacifastin"/>
    <property type="match status" value="1"/>
</dbReference>
<keyword evidence="7" id="KW-0732">Signal</keyword>
<keyword evidence="5 8" id="KW-1015">Disulfide bond</keyword>
<evidence type="ECO:0000256" key="5">
    <source>
        <dbReference type="ARBA" id="ARBA00023157"/>
    </source>
</evidence>
<keyword evidence="3 7" id="KW-0646">Protease inhibitor</keyword>
<evidence type="ECO:0000256" key="8">
    <source>
        <dbReference type="PROSITE-ProRule" id="PRU00776"/>
    </source>
</evidence>
<comment type="caution">
    <text evidence="8">Lacks conserved residue(s) required for the propagation of feature annotation.</text>
</comment>
<accession>A0ABR1B2H7</accession>
<feature type="signal peptide" evidence="7">
    <location>
        <begin position="1"/>
        <end position="22"/>
    </location>
</feature>
<feature type="disulfide bond" evidence="8">
    <location>
        <begin position="150"/>
        <end position="165"/>
    </location>
</feature>
<organism evidence="11 12">
    <name type="scientific">Polyplax serrata</name>
    <name type="common">Common mouse louse</name>
    <dbReference type="NCBI Taxonomy" id="468196"/>
    <lineage>
        <taxon>Eukaryota</taxon>
        <taxon>Metazoa</taxon>
        <taxon>Ecdysozoa</taxon>
        <taxon>Arthropoda</taxon>
        <taxon>Hexapoda</taxon>
        <taxon>Insecta</taxon>
        <taxon>Pterygota</taxon>
        <taxon>Neoptera</taxon>
        <taxon>Paraneoptera</taxon>
        <taxon>Psocodea</taxon>
        <taxon>Troctomorpha</taxon>
        <taxon>Phthiraptera</taxon>
        <taxon>Anoplura</taxon>
        <taxon>Polyplacidae</taxon>
        <taxon>Polyplax</taxon>
    </lineage>
</organism>
<comment type="subcellular location">
    <subcellularLocation>
        <location evidence="1 7">Secreted</location>
    </subcellularLocation>
</comment>
<feature type="compositionally biased region" description="Acidic residues" evidence="9">
    <location>
        <begin position="64"/>
        <end position="73"/>
    </location>
</feature>
<dbReference type="InterPro" id="IPR008037">
    <property type="entry name" value="Pacifastin_dom"/>
</dbReference>
<keyword evidence="2 7" id="KW-0964">Secreted</keyword>
<comment type="similarity">
    <text evidence="6 7 8">Belongs to the protease inhibitor I19 family.</text>
</comment>
<evidence type="ECO:0000256" key="3">
    <source>
        <dbReference type="ARBA" id="ARBA00022690"/>
    </source>
</evidence>
<evidence type="ECO:0000313" key="11">
    <source>
        <dbReference type="EMBL" id="KAK6633713.1"/>
    </source>
</evidence>
<dbReference type="SUPFAM" id="SSF57283">
    <property type="entry name" value="PMP inhibitors"/>
    <property type="match status" value="2"/>
</dbReference>
<dbReference type="Proteomes" id="UP001359485">
    <property type="component" value="Unassembled WGS sequence"/>
</dbReference>
<feature type="domain" description="Pacifastin" evidence="10">
    <location>
        <begin position="25"/>
        <end position="60"/>
    </location>
</feature>
<feature type="site" description="Reactive bond" evidence="8">
    <location>
        <begin position="54"/>
        <end position="55"/>
    </location>
</feature>
<feature type="compositionally biased region" description="Basic and acidic residues" evidence="9">
    <location>
        <begin position="74"/>
        <end position="146"/>
    </location>
</feature>
<reference evidence="11 12" key="1">
    <citation type="submission" date="2023-09" db="EMBL/GenBank/DDBJ databases">
        <title>Genomes of two closely related lineages of the louse Polyplax serrata with different host specificities.</title>
        <authorList>
            <person name="Martinu J."/>
            <person name="Tarabai H."/>
            <person name="Stefka J."/>
            <person name="Hypsa V."/>
        </authorList>
    </citation>
    <scope>NUCLEOTIDE SEQUENCE [LARGE SCALE GENOMIC DNA]</scope>
    <source>
        <strain evidence="11">98ZLc_SE</strain>
    </source>
</reference>
<evidence type="ECO:0000256" key="4">
    <source>
        <dbReference type="ARBA" id="ARBA00022900"/>
    </source>
</evidence>
<dbReference type="InterPro" id="IPR016307">
    <property type="entry name" value="Prtase-inh_pacifastin"/>
</dbReference>
<evidence type="ECO:0000256" key="9">
    <source>
        <dbReference type="SAM" id="MobiDB-lite"/>
    </source>
</evidence>
<evidence type="ECO:0000256" key="2">
    <source>
        <dbReference type="ARBA" id="ARBA00022525"/>
    </source>
</evidence>
<dbReference type="InterPro" id="IPR036201">
    <property type="entry name" value="Pacifastin_dom_sf"/>
</dbReference>
<keyword evidence="4 7" id="KW-0722">Serine protease inhibitor</keyword>
<proteinExistence type="inferred from homology"/>
<evidence type="ECO:0000313" key="12">
    <source>
        <dbReference type="Proteomes" id="UP001359485"/>
    </source>
</evidence>
<feature type="disulfide bond" evidence="8">
    <location>
        <begin position="28"/>
        <end position="43"/>
    </location>
</feature>
<dbReference type="EMBL" id="JAWJWF010000004">
    <property type="protein sequence ID" value="KAK6633713.1"/>
    <property type="molecule type" value="Genomic_DNA"/>
</dbReference>
<comment type="caution">
    <text evidence="11">The sequence shown here is derived from an EMBL/GenBank/DDBJ whole genome shotgun (WGS) entry which is preliminary data.</text>
</comment>
<feature type="chain" id="PRO_5045016779" description="Protease inhibitor" evidence="7">
    <location>
        <begin position="23"/>
        <end position="189"/>
    </location>
</feature>
<evidence type="ECO:0000256" key="6">
    <source>
        <dbReference type="ARBA" id="ARBA00029459"/>
    </source>
</evidence>
<gene>
    <name evidence="11" type="ORF">RUM44_004320</name>
</gene>